<evidence type="ECO:0000256" key="1">
    <source>
        <dbReference type="SAM" id="MobiDB-lite"/>
    </source>
</evidence>
<dbReference type="HOGENOM" id="CLU_2512135_0_0_1"/>
<dbReference type="EMBL" id="GG663365">
    <property type="protein sequence ID" value="EEH09504.1"/>
    <property type="molecule type" value="Genomic_DNA"/>
</dbReference>
<evidence type="ECO:0000313" key="2">
    <source>
        <dbReference type="EMBL" id="EEH09504.1"/>
    </source>
</evidence>
<proteinExistence type="predicted"/>
<reference evidence="2" key="1">
    <citation type="submission" date="2009-02" db="EMBL/GenBank/DDBJ databases">
        <title>The Genome Sequence of Ajellomyces capsulatus strain G186AR.</title>
        <authorList>
            <consortium name="The Broad Institute Genome Sequencing Platform"/>
            <person name="Champion M."/>
            <person name="Cuomo C."/>
            <person name="Ma L.-J."/>
            <person name="Henn M.R."/>
            <person name="Sil A."/>
            <person name="Goldman B."/>
            <person name="Young S.K."/>
            <person name="Kodira C.D."/>
            <person name="Zeng Q."/>
            <person name="Koehrsen M."/>
            <person name="Alvarado L."/>
            <person name="Berlin A."/>
            <person name="Borenstein D."/>
            <person name="Chen Z."/>
            <person name="Engels R."/>
            <person name="Freedman E."/>
            <person name="Gellesch M."/>
            <person name="Goldberg J."/>
            <person name="Griggs A."/>
            <person name="Gujja S."/>
            <person name="Heiman D."/>
            <person name="Hepburn T."/>
            <person name="Howarth C."/>
            <person name="Jen D."/>
            <person name="Larson L."/>
            <person name="Lewis B."/>
            <person name="Mehta T."/>
            <person name="Park D."/>
            <person name="Pearson M."/>
            <person name="Roberts A."/>
            <person name="Saif S."/>
            <person name="Shea T."/>
            <person name="Shenoy N."/>
            <person name="Sisk P."/>
            <person name="Stolte C."/>
            <person name="Sykes S."/>
            <person name="Walk T."/>
            <person name="White J."/>
            <person name="Yandava C."/>
            <person name="Klein B."/>
            <person name="McEwen J.G."/>
            <person name="Puccia R."/>
            <person name="Goldman G.H."/>
            <person name="Felipe M.S."/>
            <person name="Nino-Vega G."/>
            <person name="San-Blas G."/>
            <person name="Taylor J."/>
            <person name="Mendoza L."/>
            <person name="Galagan J."/>
            <person name="Nusbaum C."/>
            <person name="Birren B."/>
        </authorList>
    </citation>
    <scope>NUCLEOTIDE SEQUENCE</scope>
    <source>
        <strain evidence="2">G186AR</strain>
    </source>
</reference>
<accession>C0NI69</accession>
<protein>
    <submittedName>
        <fullName evidence="2">Uncharacterized protein</fullName>
    </submittedName>
</protein>
<feature type="compositionally biased region" description="Polar residues" evidence="1">
    <location>
        <begin position="40"/>
        <end position="51"/>
    </location>
</feature>
<sequence>MAPFLDFCYYRRFSSPHGKKIKTVVELAEDERPSDGVSHASPTNFSQTIKTCSGREQERTAISAVRRPWMLAYGFVTVVPMTPSN</sequence>
<feature type="region of interest" description="Disordered" evidence="1">
    <location>
        <begin position="32"/>
        <end position="52"/>
    </location>
</feature>
<keyword evidence="3" id="KW-1185">Reference proteome</keyword>
<dbReference type="Proteomes" id="UP000001631">
    <property type="component" value="Unassembled WGS sequence"/>
</dbReference>
<evidence type="ECO:0000313" key="3">
    <source>
        <dbReference type="Proteomes" id="UP000001631"/>
    </source>
</evidence>
<dbReference type="GeneID" id="69036057"/>
<dbReference type="InParanoid" id="C0NI69"/>
<name>C0NI69_AJECG</name>
<organism evidence="2 3">
    <name type="scientific">Ajellomyces capsulatus (strain G186AR / H82 / ATCC MYA-2454 / RMSCC 2432)</name>
    <name type="common">Darling's disease fungus</name>
    <name type="synonym">Histoplasma capsulatum</name>
    <dbReference type="NCBI Taxonomy" id="447093"/>
    <lineage>
        <taxon>Eukaryota</taxon>
        <taxon>Fungi</taxon>
        <taxon>Dikarya</taxon>
        <taxon>Ascomycota</taxon>
        <taxon>Pezizomycotina</taxon>
        <taxon>Eurotiomycetes</taxon>
        <taxon>Eurotiomycetidae</taxon>
        <taxon>Onygenales</taxon>
        <taxon>Ajellomycetaceae</taxon>
        <taxon>Histoplasma</taxon>
    </lineage>
</organism>
<dbReference type="RefSeq" id="XP_045289985.1">
    <property type="nucleotide sequence ID" value="XM_045430090.1"/>
</dbReference>
<gene>
    <name evidence="2" type="ORF">HCBG_03041</name>
</gene>
<dbReference type="AlphaFoldDB" id="C0NI69"/>